<organism evidence="19 20">
    <name type="scientific">Crepidotus variabilis</name>
    <dbReference type="NCBI Taxonomy" id="179855"/>
    <lineage>
        <taxon>Eukaryota</taxon>
        <taxon>Fungi</taxon>
        <taxon>Dikarya</taxon>
        <taxon>Basidiomycota</taxon>
        <taxon>Agaricomycotina</taxon>
        <taxon>Agaricomycetes</taxon>
        <taxon>Agaricomycetidae</taxon>
        <taxon>Agaricales</taxon>
        <taxon>Agaricineae</taxon>
        <taxon>Crepidotaceae</taxon>
        <taxon>Crepidotus</taxon>
    </lineage>
</organism>
<dbReference type="PANTHER" id="PTHR11552">
    <property type="entry name" value="GLUCOSE-METHANOL-CHOLINE GMC OXIDOREDUCTASE"/>
    <property type="match status" value="1"/>
</dbReference>
<comment type="similarity">
    <text evidence="3">Belongs to the GMC oxidoreductase family.</text>
</comment>
<evidence type="ECO:0000256" key="6">
    <source>
        <dbReference type="ARBA" id="ARBA00022525"/>
    </source>
</evidence>
<dbReference type="Pfam" id="PF05199">
    <property type="entry name" value="GMC_oxred_C"/>
    <property type="match status" value="1"/>
</dbReference>
<comment type="catalytic activity">
    <reaction evidence="11">
        <text>pyranose + acceptor = pyranos-2,3-diulose + reduced acceptor.</text>
        <dbReference type="EC" id="1.1.99.29"/>
    </reaction>
</comment>
<sequence length="598" mass="64441">MRHSKSNLLFAILCTGQAAQAALYTDFSQLPRTSFDFVIVGGGTAGNVLANRLTENSAVDVLVIEAGVSDEGVLPAIIPFLAPTITPNTPYDWNYTVVPQEGLNSRVFPYNRGKILGGSSTVNYLIHQYGSSDDYDKLASITGDPGWSWTNMKKYIYKHEKFNPGVNGTGRYVPENHGTNGTTSVGLTTYPYKIDDKVLEATKQLSNEFPFNPDTSGGENVLGIGWMQSSIKNGSRSSSSTSYLHDAITRPNLSVLIEHQVIKLLRQDKKLNEPVFNGVLVSRGPNAIAKQLFAEREVILSAGTVGTPQLLLISGIGSKEDVESHGISSAIDIPAVGKNLVDHVGATMSFNAQNLDTLDPLVNDPTAAQTALDTWTKTRSGPYASTLANQFGFFRLPSNASVFSVTTDPASGPKAAHWELAINDFGGLVEPSHPLPVNASFIGVIVALVAPSSRGYIKLASADPFDKPIIDPRFLTTTFDIFTMREAFRAVKRLMKAPAFSGYILGPYGSSNAETDEDIDEFFRSYSATVWHAVGTAAMSTGNSKDGVVDASLKIKGAKGLRVVDASIWPFVPCAHTQGPTYLIAERAADIIKKEHKI</sequence>
<dbReference type="Proteomes" id="UP000807306">
    <property type="component" value="Unassembled WGS sequence"/>
</dbReference>
<dbReference type="Pfam" id="PF00732">
    <property type="entry name" value="GMC_oxred_N"/>
    <property type="match status" value="1"/>
</dbReference>
<name>A0A9P6JVB7_9AGAR</name>
<evidence type="ECO:0000256" key="14">
    <source>
        <dbReference type="ARBA" id="ARBA00034059"/>
    </source>
</evidence>
<evidence type="ECO:0000256" key="3">
    <source>
        <dbReference type="ARBA" id="ARBA00010790"/>
    </source>
</evidence>
<feature type="chain" id="PRO_5040176290" description="pyranose dehydrogenase (acceptor)" evidence="17">
    <location>
        <begin position="22"/>
        <end position="598"/>
    </location>
</feature>
<dbReference type="InterPro" id="IPR007867">
    <property type="entry name" value="GMC_OxRtase_C"/>
</dbReference>
<dbReference type="GO" id="GO:0005576">
    <property type="term" value="C:extracellular region"/>
    <property type="evidence" value="ECO:0007669"/>
    <property type="project" value="UniProtKB-SubCell"/>
</dbReference>
<dbReference type="InterPro" id="IPR012132">
    <property type="entry name" value="GMC_OxRdtase"/>
</dbReference>
<feature type="binding site" evidence="16">
    <location>
        <begin position="531"/>
        <end position="532"/>
    </location>
    <ligand>
        <name>FAD</name>
        <dbReference type="ChEBI" id="CHEBI:57692"/>
    </ligand>
</feature>
<evidence type="ECO:0000256" key="5">
    <source>
        <dbReference type="ARBA" id="ARBA00013177"/>
    </source>
</evidence>
<keyword evidence="17" id="KW-0732">Signal</keyword>
<feature type="active site" description="Proton acceptor" evidence="15">
    <location>
        <position position="576"/>
    </location>
</feature>
<dbReference type="EMBL" id="MU157827">
    <property type="protein sequence ID" value="KAF9533808.1"/>
    <property type="molecule type" value="Genomic_DNA"/>
</dbReference>
<evidence type="ECO:0000256" key="13">
    <source>
        <dbReference type="ARBA" id="ARBA00034050"/>
    </source>
</evidence>
<dbReference type="OrthoDB" id="269227at2759"/>
<dbReference type="GO" id="GO:0033718">
    <property type="term" value="F:pyranose dehydrogenase (acceptor) activity"/>
    <property type="evidence" value="ECO:0007669"/>
    <property type="project" value="UniProtKB-EC"/>
</dbReference>
<protein>
    <recommendedName>
        <fullName evidence="5">pyranose dehydrogenase (acceptor)</fullName>
        <ecNumber evidence="5">1.1.99.29</ecNumber>
    </recommendedName>
</protein>
<evidence type="ECO:0000256" key="7">
    <source>
        <dbReference type="ARBA" id="ARBA00022630"/>
    </source>
</evidence>
<comment type="function">
    <text evidence="9">Catalyzes the single-oxidation or sequential double oxidation reaction of carbohydrates primarily at carbon-2 and/or carbon-3 with the concomitant reduction of the flavin. The enzyme exhibits a broad sugar substrate specificity, oxidizing different aldopyranoses to the corresponding C-1, C-2, C-3 or C-1,2, C-2,3 and C-3,4 (di)dehydro sugars with substrate-specific regioselectivity. Accepts only a narrow range of electron acceptors such as substituted benzoquinones and complexed metal ions and reacts extremely slowly with O(2) as acceptor. May play a role in the natural recycling of plant matter by oxidizing all major monosaccharides in lignocellulose and by reducing quinone compounds or reactive radical species generated during lignin depolymerization.</text>
</comment>
<dbReference type="PIRSF" id="PIRSF000137">
    <property type="entry name" value="Alcohol_oxidase"/>
    <property type="match status" value="1"/>
</dbReference>
<evidence type="ECO:0000256" key="4">
    <source>
        <dbReference type="ARBA" id="ARBA00011245"/>
    </source>
</evidence>
<dbReference type="AlphaFoldDB" id="A0A9P6JVB7"/>
<comment type="catalytic activity">
    <reaction evidence="13">
        <text>a pyranoside + acceptor = a pyranosid-3-ulose + reduced acceptor.</text>
        <dbReference type="EC" id="1.1.99.29"/>
    </reaction>
</comment>
<feature type="domain" description="Glucose-methanol-choline oxidoreductase N-terminal" evidence="18">
    <location>
        <begin position="303"/>
        <end position="317"/>
    </location>
</feature>
<dbReference type="EC" id="1.1.99.29" evidence="5"/>
<keyword evidence="7" id="KW-0285">Flavoprotein</keyword>
<keyword evidence="6" id="KW-0964">Secreted</keyword>
<proteinExistence type="inferred from homology"/>
<evidence type="ECO:0000256" key="17">
    <source>
        <dbReference type="SAM" id="SignalP"/>
    </source>
</evidence>
<comment type="catalytic activity">
    <reaction evidence="12">
        <text>pyranose + acceptor = pyranos-3-ulose + reduced acceptor.</text>
        <dbReference type="EC" id="1.1.99.29"/>
    </reaction>
</comment>
<evidence type="ECO:0000259" key="18">
    <source>
        <dbReference type="PROSITE" id="PS00624"/>
    </source>
</evidence>
<feature type="active site" description="Proton donor" evidence="15">
    <location>
        <position position="532"/>
    </location>
</feature>
<comment type="catalytic activity">
    <reaction evidence="14">
        <text>a pyranoside + acceptor = a pyranosid-3,4-diulose + reduced acceptor.</text>
        <dbReference type="EC" id="1.1.99.29"/>
    </reaction>
</comment>
<dbReference type="GO" id="GO:0050660">
    <property type="term" value="F:flavin adenine dinucleotide binding"/>
    <property type="evidence" value="ECO:0007669"/>
    <property type="project" value="InterPro"/>
</dbReference>
<evidence type="ECO:0000256" key="11">
    <source>
        <dbReference type="ARBA" id="ARBA00034010"/>
    </source>
</evidence>
<evidence type="ECO:0000313" key="19">
    <source>
        <dbReference type="EMBL" id="KAF9533808.1"/>
    </source>
</evidence>
<evidence type="ECO:0000256" key="1">
    <source>
        <dbReference type="ARBA" id="ARBA00001974"/>
    </source>
</evidence>
<dbReference type="Gene3D" id="3.30.560.10">
    <property type="entry name" value="Glucose Oxidase, domain 3"/>
    <property type="match status" value="1"/>
</dbReference>
<gene>
    <name evidence="19" type="ORF">CPB83DRAFT_757126</name>
</gene>
<dbReference type="InterPro" id="IPR000172">
    <property type="entry name" value="GMC_OxRdtase_N"/>
</dbReference>
<dbReference type="Gene3D" id="3.50.50.60">
    <property type="entry name" value="FAD/NAD(P)-binding domain"/>
    <property type="match status" value="1"/>
</dbReference>
<feature type="signal peptide" evidence="17">
    <location>
        <begin position="1"/>
        <end position="21"/>
    </location>
</feature>
<evidence type="ECO:0000256" key="9">
    <source>
        <dbReference type="ARBA" id="ARBA00024699"/>
    </source>
</evidence>
<evidence type="ECO:0000313" key="20">
    <source>
        <dbReference type="Proteomes" id="UP000807306"/>
    </source>
</evidence>
<dbReference type="PROSITE" id="PS00624">
    <property type="entry name" value="GMC_OXRED_2"/>
    <property type="match status" value="1"/>
</dbReference>
<comment type="catalytic activity">
    <reaction evidence="10">
        <text>pyranose + acceptor = pyranos-2-ulose + reduced acceptor.</text>
        <dbReference type="EC" id="1.1.99.29"/>
    </reaction>
</comment>
<evidence type="ECO:0000256" key="16">
    <source>
        <dbReference type="PIRSR" id="PIRSR000137-2"/>
    </source>
</evidence>
<evidence type="ECO:0000256" key="12">
    <source>
        <dbReference type="ARBA" id="ARBA00034029"/>
    </source>
</evidence>
<dbReference type="SUPFAM" id="SSF54373">
    <property type="entry name" value="FAD-linked reductases, C-terminal domain"/>
    <property type="match status" value="1"/>
</dbReference>
<comment type="subunit">
    <text evidence="4">Monomer.</text>
</comment>
<evidence type="ECO:0000256" key="8">
    <source>
        <dbReference type="ARBA" id="ARBA00022827"/>
    </source>
</evidence>
<keyword evidence="8 16" id="KW-0274">FAD</keyword>
<dbReference type="SUPFAM" id="SSF51905">
    <property type="entry name" value="FAD/NAD(P)-binding domain"/>
    <property type="match status" value="1"/>
</dbReference>
<dbReference type="InterPro" id="IPR036188">
    <property type="entry name" value="FAD/NAD-bd_sf"/>
</dbReference>
<dbReference type="PANTHER" id="PTHR11552:SF147">
    <property type="entry name" value="CHOLINE DEHYDROGENASE, MITOCHONDRIAL"/>
    <property type="match status" value="1"/>
</dbReference>
<evidence type="ECO:0000256" key="15">
    <source>
        <dbReference type="PIRSR" id="PIRSR000137-1"/>
    </source>
</evidence>
<keyword evidence="20" id="KW-1185">Reference proteome</keyword>
<feature type="binding site" evidence="16">
    <location>
        <position position="261"/>
    </location>
    <ligand>
        <name>FAD</name>
        <dbReference type="ChEBI" id="CHEBI:57692"/>
    </ligand>
</feature>
<comment type="caution">
    <text evidence="19">The sequence shown here is derived from an EMBL/GenBank/DDBJ whole genome shotgun (WGS) entry which is preliminary data.</text>
</comment>
<evidence type="ECO:0000256" key="2">
    <source>
        <dbReference type="ARBA" id="ARBA00004613"/>
    </source>
</evidence>
<comment type="subcellular location">
    <subcellularLocation>
        <location evidence="2">Secreted</location>
    </subcellularLocation>
</comment>
<comment type="cofactor">
    <cofactor evidence="1 16">
        <name>FAD</name>
        <dbReference type="ChEBI" id="CHEBI:57692"/>
    </cofactor>
</comment>
<evidence type="ECO:0000256" key="10">
    <source>
        <dbReference type="ARBA" id="ARBA00033986"/>
    </source>
</evidence>
<accession>A0A9P6JVB7</accession>
<reference evidence="19" key="1">
    <citation type="submission" date="2020-11" db="EMBL/GenBank/DDBJ databases">
        <authorList>
            <consortium name="DOE Joint Genome Institute"/>
            <person name="Ahrendt S."/>
            <person name="Riley R."/>
            <person name="Andreopoulos W."/>
            <person name="Labutti K."/>
            <person name="Pangilinan J."/>
            <person name="Ruiz-Duenas F.J."/>
            <person name="Barrasa J.M."/>
            <person name="Sanchez-Garcia M."/>
            <person name="Camarero S."/>
            <person name="Miyauchi S."/>
            <person name="Serrano A."/>
            <person name="Linde D."/>
            <person name="Babiker R."/>
            <person name="Drula E."/>
            <person name="Ayuso-Fernandez I."/>
            <person name="Pacheco R."/>
            <person name="Padilla G."/>
            <person name="Ferreira P."/>
            <person name="Barriuso J."/>
            <person name="Kellner H."/>
            <person name="Castanera R."/>
            <person name="Alfaro M."/>
            <person name="Ramirez L."/>
            <person name="Pisabarro A.G."/>
            <person name="Kuo A."/>
            <person name="Tritt A."/>
            <person name="Lipzen A."/>
            <person name="He G."/>
            <person name="Yan M."/>
            <person name="Ng V."/>
            <person name="Cullen D."/>
            <person name="Martin F."/>
            <person name="Rosso M.-N."/>
            <person name="Henrissat B."/>
            <person name="Hibbett D."/>
            <person name="Martinez A.T."/>
            <person name="Grigoriev I.V."/>
        </authorList>
    </citation>
    <scope>NUCLEOTIDE SEQUENCE</scope>
    <source>
        <strain evidence="19">CBS 506.95</strain>
    </source>
</reference>